<evidence type="ECO:0000256" key="3">
    <source>
        <dbReference type="ARBA" id="ARBA00022448"/>
    </source>
</evidence>
<dbReference type="PANTHER" id="PTHR11910">
    <property type="entry name" value="ATP SYNTHASE DELTA CHAIN"/>
    <property type="match status" value="1"/>
</dbReference>
<dbReference type="SUPFAM" id="SSF47928">
    <property type="entry name" value="N-terminal domain of the delta subunit of the F1F0-ATP synthase"/>
    <property type="match status" value="1"/>
</dbReference>
<protein>
    <submittedName>
        <fullName evidence="8">Uncharacterized protein</fullName>
    </submittedName>
</protein>
<dbReference type="InterPro" id="IPR000711">
    <property type="entry name" value="ATPase_OSCP/dsu"/>
</dbReference>
<dbReference type="PRINTS" id="PR00125">
    <property type="entry name" value="ATPASEDELTA"/>
</dbReference>
<dbReference type="Proteomes" id="UP001465755">
    <property type="component" value="Unassembled WGS sequence"/>
</dbReference>
<dbReference type="NCBIfam" id="TIGR01145">
    <property type="entry name" value="ATP_synt_delta"/>
    <property type="match status" value="1"/>
</dbReference>
<name>A0AAW1P135_9CHLO</name>
<keyword evidence="6" id="KW-0472">Membrane</keyword>
<comment type="subcellular location">
    <subcellularLocation>
        <location evidence="1">Membrane</location>
    </subcellularLocation>
</comment>
<evidence type="ECO:0000256" key="5">
    <source>
        <dbReference type="ARBA" id="ARBA00023065"/>
    </source>
</evidence>
<keyword evidence="3" id="KW-0813">Transport</keyword>
<keyword evidence="9" id="KW-1185">Reference proteome</keyword>
<gene>
    <name evidence="8" type="ORF">WJX73_000323</name>
</gene>
<comment type="similarity">
    <text evidence="2">Belongs to the ATPase delta chain family.</text>
</comment>
<dbReference type="Gene3D" id="1.10.520.20">
    <property type="entry name" value="N-terminal domain of the delta subunit of the F1F0-ATP synthase"/>
    <property type="match status" value="1"/>
</dbReference>
<dbReference type="Pfam" id="PF00213">
    <property type="entry name" value="OSCP"/>
    <property type="match status" value="1"/>
</dbReference>
<evidence type="ECO:0000256" key="1">
    <source>
        <dbReference type="ARBA" id="ARBA00004370"/>
    </source>
</evidence>
<dbReference type="EMBL" id="JALJOQ010000069">
    <property type="protein sequence ID" value="KAK9802648.1"/>
    <property type="molecule type" value="Genomic_DNA"/>
</dbReference>
<keyword evidence="4" id="KW-0375">Hydrogen ion transport</keyword>
<evidence type="ECO:0000313" key="8">
    <source>
        <dbReference type="EMBL" id="KAK9802648.1"/>
    </source>
</evidence>
<keyword evidence="5" id="KW-0406">Ion transport</keyword>
<dbReference type="GO" id="GO:0016020">
    <property type="term" value="C:membrane"/>
    <property type="evidence" value="ECO:0007669"/>
    <property type="project" value="UniProtKB-SubCell"/>
</dbReference>
<sequence>MSGLLQGSFASGAVRCRGSRPVSSSFLQGQQVQCRVARQGRSTRKVTVMKVAAYDPIATPYAYALVDLATEKKLLNEIHTDVDTLRGLFEEDKSFRDFMYNPVAGNDKKRSLISKIQKEAGLQPYTANFLNLILDRGRIEALENIFEAFEAEYCKRTDTQVAVLRLSMEMQGV</sequence>
<dbReference type="InterPro" id="IPR026015">
    <property type="entry name" value="ATP_synth_OSCP/delta_N_sf"/>
</dbReference>
<dbReference type="GO" id="GO:0046933">
    <property type="term" value="F:proton-transporting ATP synthase activity, rotational mechanism"/>
    <property type="evidence" value="ECO:0007669"/>
    <property type="project" value="InterPro"/>
</dbReference>
<evidence type="ECO:0000256" key="7">
    <source>
        <dbReference type="ARBA" id="ARBA00023310"/>
    </source>
</evidence>
<reference evidence="8 9" key="1">
    <citation type="journal article" date="2024" name="Nat. Commun.">
        <title>Phylogenomics reveals the evolutionary origins of lichenization in chlorophyte algae.</title>
        <authorList>
            <person name="Puginier C."/>
            <person name="Libourel C."/>
            <person name="Otte J."/>
            <person name="Skaloud P."/>
            <person name="Haon M."/>
            <person name="Grisel S."/>
            <person name="Petersen M."/>
            <person name="Berrin J.G."/>
            <person name="Delaux P.M."/>
            <person name="Dal Grande F."/>
            <person name="Keller J."/>
        </authorList>
    </citation>
    <scope>NUCLEOTIDE SEQUENCE [LARGE SCALE GENOMIC DNA]</scope>
    <source>
        <strain evidence="8 9">SAG 2036</strain>
    </source>
</reference>
<proteinExistence type="inferred from homology"/>
<accession>A0AAW1P135</accession>
<organism evidence="8 9">
    <name type="scientific">Symbiochloris irregularis</name>
    <dbReference type="NCBI Taxonomy" id="706552"/>
    <lineage>
        <taxon>Eukaryota</taxon>
        <taxon>Viridiplantae</taxon>
        <taxon>Chlorophyta</taxon>
        <taxon>core chlorophytes</taxon>
        <taxon>Trebouxiophyceae</taxon>
        <taxon>Trebouxiales</taxon>
        <taxon>Trebouxiaceae</taxon>
        <taxon>Symbiochloris</taxon>
    </lineage>
</organism>
<evidence type="ECO:0000313" key="9">
    <source>
        <dbReference type="Proteomes" id="UP001465755"/>
    </source>
</evidence>
<comment type="caution">
    <text evidence="8">The sequence shown here is derived from an EMBL/GenBank/DDBJ whole genome shotgun (WGS) entry which is preliminary data.</text>
</comment>
<keyword evidence="7" id="KW-0066">ATP synthesis</keyword>
<evidence type="ECO:0000256" key="2">
    <source>
        <dbReference type="ARBA" id="ARBA00007046"/>
    </source>
</evidence>
<evidence type="ECO:0000256" key="4">
    <source>
        <dbReference type="ARBA" id="ARBA00022781"/>
    </source>
</evidence>
<dbReference type="AlphaFoldDB" id="A0AAW1P135"/>
<evidence type="ECO:0000256" key="6">
    <source>
        <dbReference type="ARBA" id="ARBA00023136"/>
    </source>
</evidence>